<proteinExistence type="predicted"/>
<dbReference type="PANTHER" id="PTHR24124">
    <property type="entry name" value="ANKYRIN REPEAT FAMILY A"/>
    <property type="match status" value="1"/>
</dbReference>
<feature type="compositionally biased region" description="Low complexity" evidence="4">
    <location>
        <begin position="917"/>
        <end position="931"/>
    </location>
</feature>
<feature type="compositionally biased region" description="Basic and acidic residues" evidence="4">
    <location>
        <begin position="653"/>
        <end position="665"/>
    </location>
</feature>
<feature type="compositionally biased region" description="Acidic residues" evidence="4">
    <location>
        <begin position="768"/>
        <end position="778"/>
    </location>
</feature>
<feature type="region of interest" description="Disordered" evidence="4">
    <location>
        <begin position="1352"/>
        <end position="1432"/>
    </location>
</feature>
<feature type="repeat" description="ANK" evidence="3">
    <location>
        <begin position="236"/>
        <end position="268"/>
    </location>
</feature>
<feature type="compositionally biased region" description="Basic and acidic residues" evidence="4">
    <location>
        <begin position="400"/>
        <end position="411"/>
    </location>
</feature>
<protein>
    <recommendedName>
        <fullName evidence="7">Ankyrin repeat domain-containing protein 12</fullName>
    </recommendedName>
</protein>
<feature type="compositionally biased region" description="Basic residues" evidence="4">
    <location>
        <begin position="499"/>
        <end position="510"/>
    </location>
</feature>
<feature type="region of interest" description="Disordered" evidence="4">
    <location>
        <begin position="1295"/>
        <end position="1314"/>
    </location>
</feature>
<dbReference type="InterPro" id="IPR002110">
    <property type="entry name" value="Ankyrin_rpt"/>
</dbReference>
<feature type="compositionally biased region" description="Basic and acidic residues" evidence="4">
    <location>
        <begin position="752"/>
        <end position="767"/>
    </location>
</feature>
<feature type="region of interest" description="Disordered" evidence="4">
    <location>
        <begin position="433"/>
        <end position="665"/>
    </location>
</feature>
<feature type="region of interest" description="Disordered" evidence="4">
    <location>
        <begin position="687"/>
        <end position="947"/>
    </location>
</feature>
<keyword evidence="1" id="KW-0677">Repeat</keyword>
<dbReference type="SMART" id="SM00248">
    <property type="entry name" value="ANK"/>
    <property type="match status" value="10"/>
</dbReference>
<feature type="region of interest" description="Disordered" evidence="4">
    <location>
        <begin position="967"/>
        <end position="1000"/>
    </location>
</feature>
<dbReference type="EMBL" id="CAXLJM020000024">
    <property type="protein sequence ID" value="CAL8089969.1"/>
    <property type="molecule type" value="Genomic_DNA"/>
</dbReference>
<feature type="compositionally biased region" description="Basic and acidic residues" evidence="4">
    <location>
        <begin position="779"/>
        <end position="843"/>
    </location>
</feature>
<feature type="repeat" description="ANK" evidence="3">
    <location>
        <begin position="169"/>
        <end position="202"/>
    </location>
</feature>
<dbReference type="PROSITE" id="PS50297">
    <property type="entry name" value="ANK_REP_REGION"/>
    <property type="match status" value="5"/>
</dbReference>
<evidence type="ECO:0000313" key="6">
    <source>
        <dbReference type="Proteomes" id="UP001642540"/>
    </source>
</evidence>
<dbReference type="InterPro" id="IPR036770">
    <property type="entry name" value="Ankyrin_rpt-contain_sf"/>
</dbReference>
<name>A0ABP1Q5D7_9HEXA</name>
<sequence>MEPFLVNTQDEEGYSPIHLAVINGNKDAVRRLVTAGADLNCLDNEKHSLVHWATVCGEVEILDLLLSNGAPASTPDIHMAHPIHYAAQMCGTVNGVSGGSRARVQSTVYGVSPKKGLVILRKLIHHGCPIDARDKDGRQPLLWASSAGSSDGILSLVNAGARVDAEDKDGLTALHCAASRGHTDCLETLIALCGAEVDIIDNNGCTALFYAVTLGNADCTELLLNYGSEPNRQDRKGRTPGHCGAAKGQLETLKLLGKHGANLWLRNVRGDLPLHEAVLSRRKDLVLWLLQQRPDAVNASNNDGRCPIHLAALNNNVEMVKILIDHSADVNMLMRSGKGAPITPLDAAIHKGNSAVAKFLQLHGGLPSNSLNDSALQRRLNRSIDSHRSPGSSMQSQLGSHHDPSPEDTHRAFISPEAFDTSIVQYSHAVASKQGTNSTGPFLATSTPIMDDSVQTDPSPSVRDMHVQVSDDFGLDDEHSSSSKRGKGGDKDDSSSTASHRKSERRRRRNTPRESSNSSSPEHDRSSQKTSRASKKSSRRSSKRSESLSQSNSTRQSEDRDVSRRSRSVSQEKLREDEESESPTKDNVSKGVTPHESSEALLDTTLVDEKFSELENVAVQSSETDARDEDLGSGDKDDSEKRTRRKRSKSKTPVKDEEVAVKDEEVAVIEQEVAVVEQEVAVVEQEVVAVEEEVEKVDSPEIDTKDKENENKNEEPEVAEAEEPRPESRKESILKARNNSAKRTSVSWQDEAEQKGSSKEIVLKPEVNDDAGEDADEGEKEKELKEKEKEVKTEVKPPEEETEEKPEPIQELQDKNTTEPVSEKIESTGSNSDDKINDDDLSKESGVTSRAEDYPDEIEQGKLINLQEAARKRSESKPVSRERSVDVSDASSRSGHKHCFEKDKPKTVRKPGAPSTSSNNRNNARSNNKNKVSPAHTSRKIPATSEEREIFLQEQILAGKRVNANSKSLAAPSRGGYGSRRSSREDNTGGEFRDSGFSDQMMMNTSASEEYRHARKVAQVNQLMLEQQQTDLLLAMAERDADDSTSTRGDSITSDDLLDPSGGERRRRKVVMNRPRSKLTFSRGEDLSESRLSPRIMRKSTDVDTPISVTQAMQASMRKYNLERSIFQQLLELKRLQIRAGKANEQVLVKRLADTYKKAGLAINFREYNGPYTFKNFEKYLYDQLRLLQANRKIVPRFAPSDDIEKLSLALKKMNATKLPYLEDEERAASCCAENPCSHTTHRCYHAMHAYTGVPCAAYIGKGRKPTFLPKVNPLKAPGPKQVDPMTRNSVLKNFEPTSKNASPMQISISPRNDTQSPITLEVQQGQSTQVFTLPTQTLDPTKNYYVSLSIKPTNNSVNNSNNTSGATPTANKFNFHNHHHHNHNGTTPTSVPRNNPGDLVDDGSISAPPPPAENDPELNVDVERDKHNQSM</sequence>
<dbReference type="PROSITE" id="PS50088">
    <property type="entry name" value="ANK_REPEAT"/>
    <property type="match status" value="7"/>
</dbReference>
<evidence type="ECO:0000313" key="5">
    <source>
        <dbReference type="EMBL" id="CAL8089969.1"/>
    </source>
</evidence>
<keyword evidence="2 3" id="KW-0040">ANK repeat</keyword>
<dbReference type="Gene3D" id="1.25.40.20">
    <property type="entry name" value="Ankyrin repeat-containing domain"/>
    <property type="match status" value="3"/>
</dbReference>
<comment type="caution">
    <text evidence="5">The sequence shown here is derived from an EMBL/GenBank/DDBJ whole genome shotgun (WGS) entry which is preliminary data.</text>
</comment>
<feature type="region of interest" description="Disordered" evidence="4">
    <location>
        <begin position="383"/>
        <end position="411"/>
    </location>
</feature>
<feature type="compositionally biased region" description="Basic and acidic residues" evidence="4">
    <location>
        <begin position="982"/>
        <end position="996"/>
    </location>
</feature>
<dbReference type="SUPFAM" id="SSF48403">
    <property type="entry name" value="Ankyrin repeat"/>
    <property type="match status" value="1"/>
</dbReference>
<feature type="compositionally biased region" description="Basic residues" evidence="4">
    <location>
        <begin position="642"/>
        <end position="652"/>
    </location>
</feature>
<dbReference type="PANTHER" id="PTHR24124:SF14">
    <property type="entry name" value="CHROMOSOME UNDETERMINED SCAFFOLD_25, WHOLE GENOME SHOTGUN SEQUENCE"/>
    <property type="match status" value="1"/>
</dbReference>
<feature type="compositionally biased region" description="Basic and acidic residues" evidence="4">
    <location>
        <begin position="722"/>
        <end position="734"/>
    </location>
</feature>
<evidence type="ECO:0000256" key="3">
    <source>
        <dbReference type="PROSITE-ProRule" id="PRU00023"/>
    </source>
</evidence>
<organism evidence="5 6">
    <name type="scientific">Orchesella dallaii</name>
    <dbReference type="NCBI Taxonomy" id="48710"/>
    <lineage>
        <taxon>Eukaryota</taxon>
        <taxon>Metazoa</taxon>
        <taxon>Ecdysozoa</taxon>
        <taxon>Arthropoda</taxon>
        <taxon>Hexapoda</taxon>
        <taxon>Collembola</taxon>
        <taxon>Entomobryomorpha</taxon>
        <taxon>Entomobryoidea</taxon>
        <taxon>Orchesellidae</taxon>
        <taxon>Orchesellinae</taxon>
        <taxon>Orchesella</taxon>
    </lineage>
</organism>
<evidence type="ECO:0000256" key="2">
    <source>
        <dbReference type="ARBA" id="ARBA00023043"/>
    </source>
</evidence>
<feature type="repeat" description="ANK" evidence="3">
    <location>
        <begin position="303"/>
        <end position="335"/>
    </location>
</feature>
<feature type="compositionally biased region" description="Basic and acidic residues" evidence="4">
    <location>
        <begin position="696"/>
        <end position="715"/>
    </location>
</feature>
<feature type="compositionally biased region" description="Basic and acidic residues" evidence="4">
    <location>
        <begin position="629"/>
        <end position="641"/>
    </location>
</feature>
<accession>A0ABP1Q5D7</accession>
<feature type="compositionally biased region" description="Polar residues" evidence="4">
    <location>
        <begin position="737"/>
        <end position="748"/>
    </location>
</feature>
<feature type="compositionally biased region" description="Polar residues" evidence="4">
    <location>
        <begin position="433"/>
        <end position="459"/>
    </location>
</feature>
<feature type="compositionally biased region" description="Low complexity" evidence="4">
    <location>
        <begin position="1354"/>
        <end position="1365"/>
    </location>
</feature>
<dbReference type="PRINTS" id="PR01415">
    <property type="entry name" value="ANKYRIN"/>
</dbReference>
<evidence type="ECO:0008006" key="7">
    <source>
        <dbReference type="Google" id="ProtNLM"/>
    </source>
</evidence>
<reference evidence="5 6" key="1">
    <citation type="submission" date="2024-08" db="EMBL/GenBank/DDBJ databases">
        <authorList>
            <person name="Cucini C."/>
            <person name="Frati F."/>
        </authorList>
    </citation>
    <scope>NUCLEOTIDE SEQUENCE [LARGE SCALE GENOMIC DNA]</scope>
</reference>
<feature type="compositionally biased region" description="Polar residues" evidence="4">
    <location>
        <begin position="389"/>
        <end position="399"/>
    </location>
</feature>
<feature type="repeat" description="ANK" evidence="3">
    <location>
        <begin position="203"/>
        <end position="235"/>
    </location>
</feature>
<dbReference type="Pfam" id="PF12796">
    <property type="entry name" value="Ank_2"/>
    <property type="match status" value="3"/>
</dbReference>
<feature type="compositionally biased region" description="Basic and acidic residues" evidence="4">
    <location>
        <begin position="476"/>
        <end position="494"/>
    </location>
</feature>
<gene>
    <name evidence="5" type="ORF">ODALV1_LOCUS7515</name>
</gene>
<feature type="repeat" description="ANK" evidence="3">
    <location>
        <begin position="12"/>
        <end position="44"/>
    </location>
</feature>
<feature type="compositionally biased region" description="Polar residues" evidence="4">
    <location>
        <begin position="1044"/>
        <end position="1054"/>
    </location>
</feature>
<feature type="repeat" description="ANK" evidence="3">
    <location>
        <begin position="136"/>
        <end position="168"/>
    </location>
</feature>
<keyword evidence="6" id="KW-1185">Reference proteome</keyword>
<feature type="region of interest" description="Disordered" evidence="4">
    <location>
        <begin position="1039"/>
        <end position="1086"/>
    </location>
</feature>
<feature type="compositionally biased region" description="Basic residues" evidence="4">
    <location>
        <begin position="532"/>
        <end position="542"/>
    </location>
</feature>
<feature type="compositionally biased region" description="Basic residues" evidence="4">
    <location>
        <begin position="1065"/>
        <end position="1077"/>
    </location>
</feature>
<feature type="compositionally biased region" description="Basic and acidic residues" evidence="4">
    <location>
        <begin position="556"/>
        <end position="588"/>
    </location>
</feature>
<feature type="repeat" description="ANK" evidence="3">
    <location>
        <begin position="45"/>
        <end position="77"/>
    </location>
</feature>
<feature type="compositionally biased region" description="Basic and acidic residues" evidence="4">
    <location>
        <begin position="869"/>
        <end position="886"/>
    </location>
</feature>
<dbReference type="Proteomes" id="UP001642540">
    <property type="component" value="Unassembled WGS sequence"/>
</dbReference>
<evidence type="ECO:0000256" key="4">
    <source>
        <dbReference type="SAM" id="MobiDB-lite"/>
    </source>
</evidence>
<feature type="compositionally biased region" description="Basic and acidic residues" evidence="4">
    <location>
        <begin position="1422"/>
        <end position="1432"/>
    </location>
</feature>
<evidence type="ECO:0000256" key="1">
    <source>
        <dbReference type="ARBA" id="ARBA00022737"/>
    </source>
</evidence>